<evidence type="ECO:0008006" key="3">
    <source>
        <dbReference type="Google" id="ProtNLM"/>
    </source>
</evidence>
<name>A0AAQ3PR49_PASNO</name>
<keyword evidence="2" id="KW-1185">Reference proteome</keyword>
<organism evidence="1 2">
    <name type="scientific">Paspalum notatum var. saurae</name>
    <dbReference type="NCBI Taxonomy" id="547442"/>
    <lineage>
        <taxon>Eukaryota</taxon>
        <taxon>Viridiplantae</taxon>
        <taxon>Streptophyta</taxon>
        <taxon>Embryophyta</taxon>
        <taxon>Tracheophyta</taxon>
        <taxon>Spermatophyta</taxon>
        <taxon>Magnoliopsida</taxon>
        <taxon>Liliopsida</taxon>
        <taxon>Poales</taxon>
        <taxon>Poaceae</taxon>
        <taxon>PACMAD clade</taxon>
        <taxon>Panicoideae</taxon>
        <taxon>Andropogonodae</taxon>
        <taxon>Paspaleae</taxon>
        <taxon>Paspalinae</taxon>
        <taxon>Paspalum</taxon>
    </lineage>
</organism>
<proteinExistence type="predicted"/>
<accession>A0AAQ3PR49</accession>
<dbReference type="Proteomes" id="UP001341281">
    <property type="component" value="Chromosome 01"/>
</dbReference>
<dbReference type="EMBL" id="CP144745">
    <property type="protein sequence ID" value="WVZ54114.1"/>
    <property type="molecule type" value="Genomic_DNA"/>
</dbReference>
<evidence type="ECO:0000313" key="1">
    <source>
        <dbReference type="EMBL" id="WVZ54114.1"/>
    </source>
</evidence>
<sequence>MVNHLLFADDCLFFKAKREGAEEVAQLLKMYCRASAYQLRKIRDSLCKGCRQNERHEIKTILNVQNESLSAKYLGMPTDVGFPRMARSNT</sequence>
<gene>
    <name evidence="1" type="ORF">U9M48_004969</name>
</gene>
<reference evidence="1 2" key="1">
    <citation type="submission" date="2024-02" db="EMBL/GenBank/DDBJ databases">
        <title>High-quality chromosome-scale genome assembly of Pensacola bahiagrass (Paspalum notatum Flugge var. saurae).</title>
        <authorList>
            <person name="Vega J.M."/>
            <person name="Podio M."/>
            <person name="Orjuela J."/>
            <person name="Siena L.A."/>
            <person name="Pessino S.C."/>
            <person name="Combes M.C."/>
            <person name="Mariac C."/>
            <person name="Albertini E."/>
            <person name="Pupilli F."/>
            <person name="Ortiz J.P.A."/>
            <person name="Leblanc O."/>
        </authorList>
    </citation>
    <scope>NUCLEOTIDE SEQUENCE [LARGE SCALE GENOMIC DNA]</scope>
    <source>
        <strain evidence="1">R1</strain>
        <tissue evidence="1">Leaf</tissue>
    </source>
</reference>
<dbReference type="AlphaFoldDB" id="A0AAQ3PR49"/>
<protein>
    <recommendedName>
        <fullName evidence="3">Reverse transcriptase domain-containing protein</fullName>
    </recommendedName>
</protein>
<evidence type="ECO:0000313" key="2">
    <source>
        <dbReference type="Proteomes" id="UP001341281"/>
    </source>
</evidence>